<evidence type="ECO:0000256" key="1">
    <source>
        <dbReference type="SAM" id="Coils"/>
    </source>
</evidence>
<organism evidence="2 3">
    <name type="scientific">Marasmiellus scandens</name>
    <dbReference type="NCBI Taxonomy" id="2682957"/>
    <lineage>
        <taxon>Eukaryota</taxon>
        <taxon>Fungi</taxon>
        <taxon>Dikarya</taxon>
        <taxon>Basidiomycota</taxon>
        <taxon>Agaricomycotina</taxon>
        <taxon>Agaricomycetes</taxon>
        <taxon>Agaricomycetidae</taxon>
        <taxon>Agaricales</taxon>
        <taxon>Marasmiineae</taxon>
        <taxon>Omphalotaceae</taxon>
        <taxon>Marasmiellus</taxon>
    </lineage>
</organism>
<dbReference type="SUPFAM" id="SSF52047">
    <property type="entry name" value="RNI-like"/>
    <property type="match status" value="1"/>
</dbReference>
<keyword evidence="1" id="KW-0175">Coiled coil</keyword>
<gene>
    <name evidence="2" type="ORF">VKT23_013282</name>
</gene>
<dbReference type="InterPro" id="IPR032675">
    <property type="entry name" value="LRR_dom_sf"/>
</dbReference>
<dbReference type="EMBL" id="JBANRG010000035">
    <property type="protein sequence ID" value="KAK7449806.1"/>
    <property type="molecule type" value="Genomic_DNA"/>
</dbReference>
<dbReference type="Gene3D" id="3.80.10.10">
    <property type="entry name" value="Ribonuclease Inhibitor"/>
    <property type="match status" value="1"/>
</dbReference>
<evidence type="ECO:0000313" key="2">
    <source>
        <dbReference type="EMBL" id="KAK7449806.1"/>
    </source>
</evidence>
<evidence type="ECO:0008006" key="4">
    <source>
        <dbReference type="Google" id="ProtNLM"/>
    </source>
</evidence>
<name>A0ABR1J6Q3_9AGAR</name>
<reference evidence="2 3" key="1">
    <citation type="submission" date="2024-01" db="EMBL/GenBank/DDBJ databases">
        <title>A draft genome for the cacao thread blight pathogen Marasmiellus scandens.</title>
        <authorList>
            <person name="Baruah I.K."/>
            <person name="Leung J."/>
            <person name="Bukari Y."/>
            <person name="Amoako-Attah I."/>
            <person name="Meinhardt L.W."/>
            <person name="Bailey B.A."/>
            <person name="Cohen S.P."/>
        </authorList>
    </citation>
    <scope>NUCLEOTIDE SEQUENCE [LARGE SCALE GENOMIC DNA]</scope>
    <source>
        <strain evidence="2 3">GH-19</strain>
    </source>
</reference>
<feature type="coiled-coil region" evidence="1">
    <location>
        <begin position="23"/>
        <end position="64"/>
    </location>
</feature>
<dbReference type="Proteomes" id="UP001498398">
    <property type="component" value="Unassembled WGS sequence"/>
</dbReference>
<keyword evidence="3" id="KW-1185">Reference proteome</keyword>
<accession>A0ABR1J6Q3</accession>
<proteinExistence type="predicted"/>
<protein>
    <recommendedName>
        <fullName evidence="4">F-box domain-containing protein</fullName>
    </recommendedName>
</protein>
<evidence type="ECO:0000313" key="3">
    <source>
        <dbReference type="Proteomes" id="UP001498398"/>
    </source>
</evidence>
<sequence>METPDPFNPNLLTTNAVPFDDDIHRVRQICAEHSQDLNRLNAQIERLQESLDTITSKRDALQSRLSTLQSITSPLRALPPEVLQTIFIKCLEPFPIISAHESPVLLTQICSKWRSIAIDTPALWASFHIAIVGAKHPFESYDSTCKAIRDGLQTFLSRSHSLPLNISVCSGFSPGPYNEDIIREVNRTLEVLLPYHGRWKYLKLQVPQQCMASIEHLSGEGLPNLETAVMYCCAEGTFPQPVTLSQKPFFENAPRLRRLSIGARDHAIVYKLLGTAVSWVRLTHLIISFSYWELSPRPLEDIADVLNACANLEECCITFPGTELETFSPRNPVIILPKLKTVALDCYFPSHMMICLLDLLVLPELKELIIGGNHLPNLSSDAPVISSVVKLIQRSSCLLTHFGFKDDRGVGVVSESSPAVEHMISLLKSMPELKALNFSHTWPMTEALLKAFSNVSLDSGEILCPKLARIEFSDSASVTEQTLVHFLSMRLSPPATSVIEPLGGVVIEDARPASDSLFAQFGDSVQFNTLWYAGSHTGQNFRRPTSRAPERVLWF</sequence>
<comment type="caution">
    <text evidence="2">The sequence shown here is derived from an EMBL/GenBank/DDBJ whole genome shotgun (WGS) entry which is preliminary data.</text>
</comment>